<protein>
    <recommendedName>
        <fullName evidence="2">site-specific DNA-methyltransferase (adenine-specific)</fullName>
        <ecNumber evidence="2">2.1.1.72</ecNumber>
    </recommendedName>
</protein>
<keyword evidence="3 8" id="KW-0489">Methyltransferase</keyword>
<evidence type="ECO:0000313" key="9">
    <source>
        <dbReference type="Proteomes" id="UP001059859"/>
    </source>
</evidence>
<dbReference type="PROSITE" id="PS00092">
    <property type="entry name" value="N6_MTASE"/>
    <property type="match status" value="1"/>
</dbReference>
<dbReference type="PANTHER" id="PTHR33841:SF5">
    <property type="entry name" value="DNA METHYLASE (MODIFICATION METHYLASE) (METHYLTRANSFERASE)-RELATED"/>
    <property type="match status" value="1"/>
</dbReference>
<dbReference type="Proteomes" id="UP001059859">
    <property type="component" value="Chromosome"/>
</dbReference>
<dbReference type="Gene3D" id="3.40.50.150">
    <property type="entry name" value="Vaccinia Virus protein VP39"/>
    <property type="match status" value="1"/>
</dbReference>
<dbReference type="InterPro" id="IPR050953">
    <property type="entry name" value="N4_N6_ade-DNA_methylase"/>
</dbReference>
<dbReference type="InterPro" id="IPR011639">
    <property type="entry name" value="MethylTrfase_TaqI-like_dom"/>
</dbReference>
<dbReference type="InterPro" id="IPR029063">
    <property type="entry name" value="SAM-dependent_MTases_sf"/>
</dbReference>
<sequence length="497" mass="55281">MLAHDFVIRADKRRLTAQQGLDPATQLRLGQHFTPHLAAKLIASIPRLPISGSLKILDPGAGTGSLLTALYARIIEEAPSLDVHITALELDSEVAEKLRETMEDLQTVAASAGIKLTTEVIESDFIAIESAADTDYDLVIMNPPYQKLPAKSDYRTVMTKLGVHTPNIYAAFVARGIMQLKKGGQLVAITPRSFTNGVYFEQFRSYILAHTSLDHIHVFDSRSTVFADTGVLQENIIFSVTKNGTNDSVTLSASIGHEHEIRTFEVPSFDIVRPTDRRQFIRIPVGQGDDETVTRMLDLPTSLDDLGICVSTGRVVDFRSRENLSPGATTGFPMVYPANLSNGRVEHPKVTGKPQWFNATTDNDRNLLVPSGHYVLVKRFSAKEERRRIVAGVWSPDSNDIGPVAFDNKLNYFHANGVGLDRKLAVGLTLWLNSSFVDKYFRTFSGHTQVNATDLREMRYPNTDELLQMGEDWEVGLPTQDVLDELVRINMGWKEDK</sequence>
<dbReference type="InterPro" id="IPR002052">
    <property type="entry name" value="DNA_methylase_N6_adenine_CS"/>
</dbReference>
<evidence type="ECO:0000256" key="3">
    <source>
        <dbReference type="ARBA" id="ARBA00022603"/>
    </source>
</evidence>
<feature type="domain" description="Type II methyltransferase M.TaqI-like" evidence="7">
    <location>
        <begin position="99"/>
        <end position="226"/>
    </location>
</feature>
<dbReference type="EC" id="2.1.1.72" evidence="2"/>
<dbReference type="EMBL" id="CP104275">
    <property type="protein sequence ID" value="UWX97752.1"/>
    <property type="molecule type" value="Genomic_DNA"/>
</dbReference>
<evidence type="ECO:0000256" key="1">
    <source>
        <dbReference type="ARBA" id="ARBA00006594"/>
    </source>
</evidence>
<evidence type="ECO:0000256" key="4">
    <source>
        <dbReference type="ARBA" id="ARBA00022679"/>
    </source>
</evidence>
<dbReference type="RefSeq" id="WP_260652929.1">
    <property type="nucleotide sequence ID" value="NZ_CP104275.1"/>
</dbReference>
<keyword evidence="4" id="KW-0808">Transferase</keyword>
<dbReference type="PANTHER" id="PTHR33841">
    <property type="entry name" value="DNA METHYLTRANSFERASE YEEA-RELATED"/>
    <property type="match status" value="1"/>
</dbReference>
<keyword evidence="9" id="KW-1185">Reference proteome</keyword>
<evidence type="ECO:0000256" key="2">
    <source>
        <dbReference type="ARBA" id="ARBA00011900"/>
    </source>
</evidence>
<dbReference type="PRINTS" id="PR00507">
    <property type="entry name" value="N12N6MTFRASE"/>
</dbReference>
<dbReference type="SUPFAM" id="SSF53335">
    <property type="entry name" value="S-adenosyl-L-methionine-dependent methyltransferases"/>
    <property type="match status" value="1"/>
</dbReference>
<evidence type="ECO:0000313" key="8">
    <source>
        <dbReference type="EMBL" id="UWX97752.1"/>
    </source>
</evidence>
<dbReference type="GO" id="GO:0008168">
    <property type="term" value="F:methyltransferase activity"/>
    <property type="evidence" value="ECO:0007669"/>
    <property type="project" value="UniProtKB-KW"/>
</dbReference>
<comment type="catalytic activity">
    <reaction evidence="6">
        <text>a 2'-deoxyadenosine in DNA + S-adenosyl-L-methionine = an N(6)-methyl-2'-deoxyadenosine in DNA + S-adenosyl-L-homocysteine + H(+)</text>
        <dbReference type="Rhea" id="RHEA:15197"/>
        <dbReference type="Rhea" id="RHEA-COMP:12418"/>
        <dbReference type="Rhea" id="RHEA-COMP:12419"/>
        <dbReference type="ChEBI" id="CHEBI:15378"/>
        <dbReference type="ChEBI" id="CHEBI:57856"/>
        <dbReference type="ChEBI" id="CHEBI:59789"/>
        <dbReference type="ChEBI" id="CHEBI:90615"/>
        <dbReference type="ChEBI" id="CHEBI:90616"/>
        <dbReference type="EC" id="2.1.1.72"/>
    </reaction>
</comment>
<name>A0ABY5YRM6_9MICC</name>
<gene>
    <name evidence="8" type="ORF">N2K95_03445</name>
</gene>
<organism evidence="8 9">
    <name type="scientific">Arthrobacter zhaoxinii</name>
    <dbReference type="NCBI Taxonomy" id="2964616"/>
    <lineage>
        <taxon>Bacteria</taxon>
        <taxon>Bacillati</taxon>
        <taxon>Actinomycetota</taxon>
        <taxon>Actinomycetes</taxon>
        <taxon>Micrococcales</taxon>
        <taxon>Micrococcaceae</taxon>
        <taxon>Arthrobacter</taxon>
    </lineage>
</organism>
<accession>A0ABY5YRM6</accession>
<reference evidence="8" key="1">
    <citation type="submission" date="2022-09" db="EMBL/GenBank/DDBJ databases">
        <title>Novel species in genus Arthrobacter.</title>
        <authorList>
            <person name="Liu Y."/>
        </authorList>
    </citation>
    <scope>NUCLEOTIDE SEQUENCE</scope>
    <source>
        <strain evidence="8">Zg-Y815</strain>
    </source>
</reference>
<comment type="similarity">
    <text evidence="1">Belongs to the N(4)/N(6)-methyltransferase family.</text>
</comment>
<proteinExistence type="inferred from homology"/>
<keyword evidence="5" id="KW-0949">S-adenosyl-L-methionine</keyword>
<evidence type="ECO:0000256" key="5">
    <source>
        <dbReference type="ARBA" id="ARBA00022691"/>
    </source>
</evidence>
<evidence type="ECO:0000259" key="7">
    <source>
        <dbReference type="Pfam" id="PF07669"/>
    </source>
</evidence>
<dbReference type="GO" id="GO:0032259">
    <property type="term" value="P:methylation"/>
    <property type="evidence" value="ECO:0007669"/>
    <property type="project" value="UniProtKB-KW"/>
</dbReference>
<dbReference type="CDD" id="cd02440">
    <property type="entry name" value="AdoMet_MTases"/>
    <property type="match status" value="1"/>
</dbReference>
<evidence type="ECO:0000256" key="6">
    <source>
        <dbReference type="ARBA" id="ARBA00047942"/>
    </source>
</evidence>
<dbReference type="Pfam" id="PF07669">
    <property type="entry name" value="Eco57I"/>
    <property type="match status" value="1"/>
</dbReference>